<sequence>MLNYVDLNYTIEKVIKFIESEINSYFVDLEKNINNWLENKANIYDIRKEQLISKIVYENQFEAFLEELKRKVRQAIAINIDNFYFDIDINKIVDIKWNKSLQRSYYHTHFLSGQAEKNIDKLLDKFFYDRISNKVLKYLTSKGSLGEQIFYCTGISSKQINERHKEQINKRIIGIITNIRYRLIREVEKQIYENINNVKEKTA</sequence>
<gene>
    <name evidence="1" type="ORF">L21TH_2429</name>
</gene>
<evidence type="ECO:0000313" key="1">
    <source>
        <dbReference type="EMBL" id="EOC99517.1"/>
    </source>
</evidence>
<accession>R1AQX0</accession>
<dbReference type="Proteomes" id="UP000013378">
    <property type="component" value="Unassembled WGS sequence"/>
</dbReference>
<dbReference type="AlphaFoldDB" id="R1AQX0"/>
<organism evidence="1 2">
    <name type="scientific">Caldisalinibacter kiritimatiensis</name>
    <dbReference type="NCBI Taxonomy" id="1304284"/>
    <lineage>
        <taxon>Bacteria</taxon>
        <taxon>Bacillati</taxon>
        <taxon>Bacillota</taxon>
        <taxon>Tissierellia</taxon>
        <taxon>Tissierellales</taxon>
        <taxon>Thermohalobacteraceae</taxon>
        <taxon>Caldisalinibacter</taxon>
    </lineage>
</organism>
<comment type="caution">
    <text evidence="1">The sequence shown here is derived from an EMBL/GenBank/DDBJ whole genome shotgun (WGS) entry which is preliminary data.</text>
</comment>
<dbReference type="RefSeq" id="WP_006316941.1">
    <property type="nucleotide sequence ID" value="NZ_ARZA01000268.1"/>
</dbReference>
<evidence type="ECO:0000313" key="2">
    <source>
        <dbReference type="Proteomes" id="UP000013378"/>
    </source>
</evidence>
<name>R1AQX0_9FIRM</name>
<keyword evidence="2" id="KW-1185">Reference proteome</keyword>
<proteinExistence type="predicted"/>
<protein>
    <submittedName>
        <fullName evidence="1">Uncharacterized protein</fullName>
    </submittedName>
</protein>
<dbReference type="EMBL" id="ARZA01000268">
    <property type="protein sequence ID" value="EOC99517.1"/>
    <property type="molecule type" value="Genomic_DNA"/>
</dbReference>
<reference evidence="1 2" key="1">
    <citation type="journal article" date="2015" name="Geomicrobiol. J.">
        <title>Caldisalinibacter kiritimatiensis gen. nov., sp. nov., a moderately thermohalophilic thiosulfate-reducing bacterium from a hypersaline microbial mat.</title>
        <authorList>
            <person name="Ben Hania W."/>
            <person name="Joseph M."/>
            <person name="Fiebig A."/>
            <person name="Bunk B."/>
            <person name="Klenk H.-P."/>
            <person name="Fardeau M.-L."/>
            <person name="Spring S."/>
        </authorList>
    </citation>
    <scope>NUCLEOTIDE SEQUENCE [LARGE SCALE GENOMIC DNA]</scope>
    <source>
        <strain evidence="1 2">L21-TH-D2</strain>
    </source>
</reference>
<dbReference type="STRING" id="1304284.L21TH_2429"/>